<sequence>MKKGETSNESVQGKMQGNQQKHKSEPKEKKPPDGAIEGDKVKQSSPNMNQERKNGGATQEIQKEDNTLSRKIVFSPVKEGAEKERNHNSKSSEKVESNK</sequence>
<organism evidence="2 3">
    <name type="scientific">Linum trigynum</name>
    <dbReference type="NCBI Taxonomy" id="586398"/>
    <lineage>
        <taxon>Eukaryota</taxon>
        <taxon>Viridiplantae</taxon>
        <taxon>Streptophyta</taxon>
        <taxon>Embryophyta</taxon>
        <taxon>Tracheophyta</taxon>
        <taxon>Spermatophyta</taxon>
        <taxon>Magnoliopsida</taxon>
        <taxon>eudicotyledons</taxon>
        <taxon>Gunneridae</taxon>
        <taxon>Pentapetalae</taxon>
        <taxon>rosids</taxon>
        <taxon>fabids</taxon>
        <taxon>Malpighiales</taxon>
        <taxon>Linaceae</taxon>
        <taxon>Linum</taxon>
    </lineage>
</organism>
<feature type="region of interest" description="Disordered" evidence="1">
    <location>
        <begin position="1"/>
        <end position="99"/>
    </location>
</feature>
<evidence type="ECO:0000313" key="2">
    <source>
        <dbReference type="EMBL" id="CAL1394132.1"/>
    </source>
</evidence>
<dbReference type="EMBL" id="OZ034819">
    <property type="protein sequence ID" value="CAL1394132.1"/>
    <property type="molecule type" value="Genomic_DNA"/>
</dbReference>
<evidence type="ECO:0000313" key="3">
    <source>
        <dbReference type="Proteomes" id="UP001497516"/>
    </source>
</evidence>
<dbReference type="AlphaFoldDB" id="A0AAV2F7X6"/>
<reference evidence="2 3" key="1">
    <citation type="submission" date="2024-04" db="EMBL/GenBank/DDBJ databases">
        <authorList>
            <person name="Fracassetti M."/>
        </authorList>
    </citation>
    <scope>NUCLEOTIDE SEQUENCE [LARGE SCALE GENOMIC DNA]</scope>
</reference>
<proteinExistence type="predicted"/>
<protein>
    <submittedName>
        <fullName evidence="2">Uncharacterized protein</fullName>
    </submittedName>
</protein>
<feature type="compositionally biased region" description="Basic and acidic residues" evidence="1">
    <location>
        <begin position="22"/>
        <end position="42"/>
    </location>
</feature>
<keyword evidence="3" id="KW-1185">Reference proteome</keyword>
<name>A0AAV2F7X6_9ROSI</name>
<feature type="compositionally biased region" description="Polar residues" evidence="1">
    <location>
        <begin position="7"/>
        <end position="19"/>
    </location>
</feature>
<evidence type="ECO:0000256" key="1">
    <source>
        <dbReference type="SAM" id="MobiDB-lite"/>
    </source>
</evidence>
<feature type="compositionally biased region" description="Basic and acidic residues" evidence="1">
    <location>
        <begin position="79"/>
        <end position="99"/>
    </location>
</feature>
<accession>A0AAV2F7X6</accession>
<gene>
    <name evidence="2" type="ORF">LTRI10_LOCUS34653</name>
</gene>
<dbReference type="Proteomes" id="UP001497516">
    <property type="component" value="Chromosome 6"/>
</dbReference>